<dbReference type="PANTHER" id="PTHR38445:SF10">
    <property type="entry name" value="GNTR-FAMILY TRANSCRIPTIONAL REGULATOR"/>
    <property type="match status" value="1"/>
</dbReference>
<name>A0A2Y9BEP6_9FIRM</name>
<dbReference type="SUPFAM" id="SSF46785">
    <property type="entry name" value="Winged helix' DNA-binding domain"/>
    <property type="match status" value="1"/>
</dbReference>
<evidence type="ECO:0000313" key="5">
    <source>
        <dbReference type="EMBL" id="PWJ28617.1"/>
    </source>
</evidence>
<dbReference type="InterPro" id="IPR000524">
    <property type="entry name" value="Tscrpt_reg_HTH_GntR"/>
</dbReference>
<dbReference type="InterPro" id="IPR036388">
    <property type="entry name" value="WH-like_DNA-bd_sf"/>
</dbReference>
<feature type="domain" description="HTH gntR-type" evidence="4">
    <location>
        <begin position="12"/>
        <end position="80"/>
    </location>
</feature>
<dbReference type="GO" id="GO:0003700">
    <property type="term" value="F:DNA-binding transcription factor activity"/>
    <property type="evidence" value="ECO:0007669"/>
    <property type="project" value="InterPro"/>
</dbReference>
<gene>
    <name evidence="5" type="ORF">A8806_108132</name>
</gene>
<dbReference type="GO" id="GO:0003677">
    <property type="term" value="F:DNA binding"/>
    <property type="evidence" value="ECO:0007669"/>
    <property type="project" value="UniProtKB-KW"/>
</dbReference>
<dbReference type="Proteomes" id="UP000245845">
    <property type="component" value="Unassembled WGS sequence"/>
</dbReference>
<dbReference type="SMART" id="SM00345">
    <property type="entry name" value="HTH_GNTR"/>
    <property type="match status" value="1"/>
</dbReference>
<dbReference type="CDD" id="cd07377">
    <property type="entry name" value="WHTH_GntR"/>
    <property type="match status" value="1"/>
</dbReference>
<accession>A0A2Y9BEP6</accession>
<evidence type="ECO:0000313" key="6">
    <source>
        <dbReference type="Proteomes" id="UP000245845"/>
    </source>
</evidence>
<reference evidence="5 6" key="1">
    <citation type="submission" date="2018-05" db="EMBL/GenBank/DDBJ databases">
        <title>The Hungate 1000. A catalogue of reference genomes from the rumen microbiome.</title>
        <authorList>
            <person name="Kelly W."/>
        </authorList>
    </citation>
    <scope>NUCLEOTIDE SEQUENCE [LARGE SCALE GENOMIC DNA]</scope>
    <source>
        <strain evidence="5 6">NLAE-zl-C242</strain>
    </source>
</reference>
<keyword evidence="2" id="KW-0238">DNA-binding</keyword>
<evidence type="ECO:0000256" key="1">
    <source>
        <dbReference type="ARBA" id="ARBA00023015"/>
    </source>
</evidence>
<sequence length="130" mass="14924">MIYLNIDTNSDKPIFIQIAEQLEDSIFTGIFPEETKIPSTNEISALLNINPHTVLKGMNMLVDEEIIYKKRGLGMYVKEGAVKKIRGKRQSQFYNQYVAALVEEASKLQMSKEEVIKLIERGYEHECNPN</sequence>
<evidence type="ECO:0000256" key="2">
    <source>
        <dbReference type="ARBA" id="ARBA00023125"/>
    </source>
</evidence>
<dbReference type="PROSITE" id="PS50949">
    <property type="entry name" value="HTH_GNTR"/>
    <property type="match status" value="1"/>
</dbReference>
<dbReference type="InterPro" id="IPR036390">
    <property type="entry name" value="WH_DNA-bd_sf"/>
</dbReference>
<dbReference type="Pfam" id="PF00392">
    <property type="entry name" value="GntR"/>
    <property type="match status" value="1"/>
</dbReference>
<proteinExistence type="predicted"/>
<keyword evidence="3" id="KW-0804">Transcription</keyword>
<evidence type="ECO:0000259" key="4">
    <source>
        <dbReference type="PROSITE" id="PS50949"/>
    </source>
</evidence>
<dbReference type="EMBL" id="QGDL01000008">
    <property type="protein sequence ID" value="PWJ28617.1"/>
    <property type="molecule type" value="Genomic_DNA"/>
</dbReference>
<comment type="caution">
    <text evidence="5">The sequence shown here is derived from an EMBL/GenBank/DDBJ whole genome shotgun (WGS) entry which is preliminary data.</text>
</comment>
<keyword evidence="1" id="KW-0805">Transcription regulation</keyword>
<dbReference type="AlphaFoldDB" id="A0A2Y9BEP6"/>
<protein>
    <submittedName>
        <fullName evidence="5">GntR family transcriptional regulator</fullName>
    </submittedName>
</protein>
<organism evidence="5 6">
    <name type="scientific">Faecalicatena orotica</name>
    <dbReference type="NCBI Taxonomy" id="1544"/>
    <lineage>
        <taxon>Bacteria</taxon>
        <taxon>Bacillati</taxon>
        <taxon>Bacillota</taxon>
        <taxon>Clostridia</taxon>
        <taxon>Lachnospirales</taxon>
        <taxon>Lachnospiraceae</taxon>
        <taxon>Faecalicatena</taxon>
    </lineage>
</organism>
<evidence type="ECO:0000256" key="3">
    <source>
        <dbReference type="ARBA" id="ARBA00023163"/>
    </source>
</evidence>
<dbReference type="Gene3D" id="1.10.10.10">
    <property type="entry name" value="Winged helix-like DNA-binding domain superfamily/Winged helix DNA-binding domain"/>
    <property type="match status" value="1"/>
</dbReference>
<keyword evidence="6" id="KW-1185">Reference proteome</keyword>
<dbReference type="PANTHER" id="PTHR38445">
    <property type="entry name" value="HTH-TYPE TRANSCRIPTIONAL REPRESSOR YTRA"/>
    <property type="match status" value="1"/>
</dbReference>